<feature type="domain" description="DinB-like" evidence="1">
    <location>
        <begin position="37"/>
        <end position="152"/>
    </location>
</feature>
<comment type="caution">
    <text evidence="2">The sequence shown here is derived from an EMBL/GenBank/DDBJ whole genome shotgun (WGS) entry which is preliminary data.</text>
</comment>
<evidence type="ECO:0000259" key="1">
    <source>
        <dbReference type="Pfam" id="PF12867"/>
    </source>
</evidence>
<dbReference type="Gene3D" id="1.20.120.450">
    <property type="entry name" value="dinb family like domain"/>
    <property type="match status" value="1"/>
</dbReference>
<gene>
    <name evidence="2" type="ORF">DSM04_10149</name>
</gene>
<reference evidence="2 3" key="1">
    <citation type="submission" date="2018-07" db="EMBL/GenBank/DDBJ databases">
        <title>Leeuwenhoekiella genomics.</title>
        <authorList>
            <person name="Tahon G."/>
            <person name="Willems A."/>
        </authorList>
    </citation>
    <scope>NUCLEOTIDE SEQUENCE [LARGE SCALE GENOMIC DNA]</scope>
    <source>
        <strain evidence="2 3">R-50232</strain>
    </source>
</reference>
<dbReference type="RefSeq" id="WP_128759466.1">
    <property type="nucleotide sequence ID" value="NZ_QOVI01000001.1"/>
</dbReference>
<keyword evidence="3" id="KW-1185">Reference proteome</keyword>
<proteinExistence type="predicted"/>
<dbReference type="Pfam" id="PF12867">
    <property type="entry name" value="DinB_2"/>
    <property type="match status" value="1"/>
</dbReference>
<accession>A0A4Q0NZ60</accession>
<dbReference type="EMBL" id="QOVI01000001">
    <property type="protein sequence ID" value="RXG17865.1"/>
    <property type="molecule type" value="Genomic_DNA"/>
</dbReference>
<sequence>MRNFFILIMAVLSFSQISAQESLYKKAWLEKWQNSKEYLIAIAEQMPDSLYNYKPTEREMSFAEQLEHINGNMEWLATTYFDKKEAEVSTSANPKERIIANLESSFDQIQGTIKSYPETKLEEFVGFFAGEKSRLQILNLLQDHITHHRGQLIVYLNLKKIKPPQYTGW</sequence>
<organism evidence="2 3">
    <name type="scientific">Leeuwenhoekiella aestuarii</name>
    <dbReference type="NCBI Taxonomy" id="2249426"/>
    <lineage>
        <taxon>Bacteria</taxon>
        <taxon>Pseudomonadati</taxon>
        <taxon>Bacteroidota</taxon>
        <taxon>Flavobacteriia</taxon>
        <taxon>Flavobacteriales</taxon>
        <taxon>Flavobacteriaceae</taxon>
        <taxon>Leeuwenhoekiella</taxon>
    </lineage>
</organism>
<dbReference type="InterPro" id="IPR034660">
    <property type="entry name" value="DinB/YfiT-like"/>
</dbReference>
<dbReference type="OrthoDB" id="119432at2"/>
<evidence type="ECO:0000313" key="3">
    <source>
        <dbReference type="Proteomes" id="UP000289821"/>
    </source>
</evidence>
<dbReference type="Proteomes" id="UP000289821">
    <property type="component" value="Unassembled WGS sequence"/>
</dbReference>
<dbReference type="AlphaFoldDB" id="A0A4Q0NZ60"/>
<evidence type="ECO:0000313" key="2">
    <source>
        <dbReference type="EMBL" id="RXG17865.1"/>
    </source>
</evidence>
<name>A0A4Q0NZ60_9FLAO</name>
<dbReference type="InterPro" id="IPR024775">
    <property type="entry name" value="DinB-like"/>
</dbReference>
<protein>
    <submittedName>
        <fullName evidence="2">Putative damage-inducible protein DinB</fullName>
    </submittedName>
</protein>
<dbReference type="SUPFAM" id="SSF109854">
    <property type="entry name" value="DinB/YfiT-like putative metalloenzymes"/>
    <property type="match status" value="1"/>
</dbReference>